<reference evidence="1" key="1">
    <citation type="journal article" date="2021" name="Front. Microbiol.">
        <title>Comprehensive Comparative Genomics and Phenotyping of Methylobacterium Species.</title>
        <authorList>
            <person name="Alessa O."/>
            <person name="Ogura Y."/>
            <person name="Fujitani Y."/>
            <person name="Takami H."/>
            <person name="Hayashi T."/>
            <person name="Sahin N."/>
            <person name="Tani A."/>
        </authorList>
    </citation>
    <scope>NUCLEOTIDE SEQUENCE</scope>
    <source>
        <strain evidence="1">NBRC 15686</strain>
    </source>
</reference>
<dbReference type="PANTHER" id="PTHR33498:SF1">
    <property type="entry name" value="TRANSPOSASE FOR INSERTION SEQUENCE ELEMENT IS1557"/>
    <property type="match status" value="1"/>
</dbReference>
<reference evidence="1" key="2">
    <citation type="submission" date="2021-08" db="EMBL/GenBank/DDBJ databases">
        <authorList>
            <person name="Tani A."/>
            <person name="Ola A."/>
            <person name="Ogura Y."/>
            <person name="Katsura K."/>
            <person name="Hayashi T."/>
        </authorList>
    </citation>
    <scope>NUCLEOTIDE SEQUENCE</scope>
    <source>
        <strain evidence="1">NBRC 15686</strain>
    </source>
</reference>
<gene>
    <name evidence="1" type="ORF">LNAOJCKE_2254</name>
</gene>
<organism evidence="1 2">
    <name type="scientific">Methylorubrum aminovorans</name>
    <dbReference type="NCBI Taxonomy" id="269069"/>
    <lineage>
        <taxon>Bacteria</taxon>
        <taxon>Pseudomonadati</taxon>
        <taxon>Pseudomonadota</taxon>
        <taxon>Alphaproteobacteria</taxon>
        <taxon>Hyphomicrobiales</taxon>
        <taxon>Methylobacteriaceae</taxon>
        <taxon>Methylorubrum</taxon>
    </lineage>
</organism>
<evidence type="ECO:0000313" key="2">
    <source>
        <dbReference type="Proteomes" id="UP001055039"/>
    </source>
</evidence>
<dbReference type="Proteomes" id="UP001055039">
    <property type="component" value="Unassembled WGS sequence"/>
</dbReference>
<proteinExistence type="predicted"/>
<dbReference type="EMBL" id="BPRC01000006">
    <property type="protein sequence ID" value="GJE65046.1"/>
    <property type="molecule type" value="Genomic_DNA"/>
</dbReference>
<protein>
    <submittedName>
        <fullName evidence="1">ISL3 family transposase ISMex10</fullName>
    </submittedName>
</protein>
<sequence>MRRRRAGGQSLRQINRETGLVRATVRKYAFAERFPCHGRRGPGRSIHDPHLHHLHAHQAAGCENAMQLWRELRSRGFAGTVKQVRRWLSERRTRPARTTIWRLQRSRLMAPAAPPPLLSPKHLSWHLLRELDDLDVETAAVVARVLQDDEAAKVVNLGRRFCRIVRSRCRGGPAKPAIAPSFDAWLSDARACGVQVVQSFAASLAQDGAAVRAGLRLPCSSGQAKGQVNRLKLLKRAMYGRAKLDLLRRRFLLAA</sequence>
<name>A0ABQ4UE97_9HYPH</name>
<evidence type="ECO:0000313" key="1">
    <source>
        <dbReference type="EMBL" id="GJE65046.1"/>
    </source>
</evidence>
<comment type="caution">
    <text evidence="1">The sequence shown here is derived from an EMBL/GenBank/DDBJ whole genome shotgun (WGS) entry which is preliminary data.</text>
</comment>
<accession>A0ABQ4UE97</accession>
<keyword evidence="2" id="KW-1185">Reference proteome</keyword>
<dbReference type="PANTHER" id="PTHR33498">
    <property type="entry name" value="TRANSPOSASE FOR INSERTION SEQUENCE ELEMENT IS1557"/>
    <property type="match status" value="1"/>
</dbReference>
<dbReference type="InterPro" id="IPR047951">
    <property type="entry name" value="Transpos_ISL3"/>
</dbReference>